<keyword evidence="4" id="KW-0547">Nucleotide-binding</keyword>
<dbReference type="InterPro" id="IPR001650">
    <property type="entry name" value="Helicase_C-like"/>
</dbReference>
<accession>A0ABR7ZZ34</accession>
<dbReference type="GO" id="GO:0004386">
    <property type="term" value="F:helicase activity"/>
    <property type="evidence" value="ECO:0007669"/>
    <property type="project" value="UniProtKB-KW"/>
</dbReference>
<dbReference type="PROSITE" id="PS51194">
    <property type="entry name" value="HELICASE_CTER"/>
    <property type="match status" value="1"/>
</dbReference>
<keyword evidence="4" id="KW-0378">Hydrolase</keyword>
<dbReference type="Proteomes" id="UP000642094">
    <property type="component" value="Unassembled WGS sequence"/>
</dbReference>
<feature type="domain" description="Helicase C-terminal" evidence="3">
    <location>
        <begin position="195"/>
        <end position="338"/>
    </location>
</feature>
<dbReference type="Pfam" id="PF00271">
    <property type="entry name" value="Helicase_C"/>
    <property type="match status" value="1"/>
</dbReference>
<dbReference type="SMART" id="SM00490">
    <property type="entry name" value="HELICc"/>
    <property type="match status" value="1"/>
</dbReference>
<dbReference type="PANTHER" id="PTHR47396:SF1">
    <property type="entry name" value="ATP-DEPENDENT HELICASE IRC3-RELATED"/>
    <property type="match status" value="1"/>
</dbReference>
<dbReference type="SUPFAM" id="SSF52540">
    <property type="entry name" value="P-loop containing nucleoside triphosphate hydrolases"/>
    <property type="match status" value="1"/>
</dbReference>
<keyword evidence="4" id="KW-0067">ATP-binding</keyword>
<dbReference type="PANTHER" id="PTHR47396">
    <property type="entry name" value="TYPE I RESTRICTION ENZYME ECOKI R PROTEIN"/>
    <property type="match status" value="1"/>
</dbReference>
<feature type="region of interest" description="Disordered" evidence="1">
    <location>
        <begin position="333"/>
        <end position="377"/>
    </location>
</feature>
<comment type="caution">
    <text evidence="4">The sequence shown here is derived from an EMBL/GenBank/DDBJ whole genome shotgun (WGS) entry which is preliminary data.</text>
</comment>
<protein>
    <submittedName>
        <fullName evidence="4">DEAD/DEAH box helicase</fullName>
    </submittedName>
</protein>
<dbReference type="Gene3D" id="3.40.50.300">
    <property type="entry name" value="P-loop containing nucleotide triphosphate hydrolases"/>
    <property type="match status" value="2"/>
</dbReference>
<evidence type="ECO:0000259" key="3">
    <source>
        <dbReference type="PROSITE" id="PS51194"/>
    </source>
</evidence>
<sequence>MFQMPTGTGKTVVFNQIVKQELEKNSTVLILAHRQELIEQNIYRLRVDFQIEAGMIMGDNPVNLNLPVQVASIQTLSKRDYPSLNPSLIIIDEAHHVVAASYVKLLSEYPDARILGVTASPIRLSGEGFTDSFDTLITSKSVAEFIQDGYLAPIRYLGKSKTFSKVDLSGVSIVEGDYAPSQLSKEMRDDVVMANLIKSYINHAQGRKMIVFAVDRVHSKDITKRYQDEGFVAAHLDAKTTPRSRKEIINKFKNGEIQILSNVNIVSEGFDVPDCEVVQLARPTKSLSMYLQQVGRCMRKPEGKDYCIVLDNVGLYEKFGSPRNHREWTLEATVNSTNANPPPITDTTPSSDNPQISSSSSKDPEPLARTKPEETDEDLIVLEDVNMPIESEKVSKLLSEIDDQLTELSTDNSDILDVLQTVKDNIENFLNLSCYDLLSNVPNPLSISHFVVSKNNSLKLAGQENLFRECNFVADFTIPEPLKQPQTSDYDFSKTEDALKFANDYQAYERSGKPFNDALDKLQRVLDDNDIVRKYANLRRAVNFVRSHDPSEFIDTNPLTLEQLPPAIKTAILTTIRASFAANPYIKCQGELIPIPSNCNLDTKEGIDSLIGWRKDYKYSKYEFYSKKVYLNFMEQIWRKANCFETLHTIAASFDVDFGSSKNTSTIMANLKKLM</sequence>
<dbReference type="InterPro" id="IPR027417">
    <property type="entry name" value="P-loop_NTPase"/>
</dbReference>
<reference evidence="4 5" key="1">
    <citation type="journal article" date="2020" name="ISME J.">
        <title>Comparative genomics reveals insights into cyanobacterial evolution and habitat adaptation.</title>
        <authorList>
            <person name="Chen M.Y."/>
            <person name="Teng W.K."/>
            <person name="Zhao L."/>
            <person name="Hu C.X."/>
            <person name="Zhou Y.K."/>
            <person name="Han B.P."/>
            <person name="Song L.R."/>
            <person name="Shu W.S."/>
        </authorList>
    </citation>
    <scope>NUCLEOTIDE SEQUENCE [LARGE SCALE GENOMIC DNA]</scope>
    <source>
        <strain evidence="4 5">FACHB-723</strain>
    </source>
</reference>
<dbReference type="EMBL" id="JACJQB010000029">
    <property type="protein sequence ID" value="MBD2189127.1"/>
    <property type="molecule type" value="Genomic_DNA"/>
</dbReference>
<evidence type="ECO:0000256" key="1">
    <source>
        <dbReference type="SAM" id="MobiDB-lite"/>
    </source>
</evidence>
<keyword evidence="5" id="KW-1185">Reference proteome</keyword>
<feature type="compositionally biased region" description="Basic and acidic residues" evidence="1">
    <location>
        <begin position="362"/>
        <end position="373"/>
    </location>
</feature>
<evidence type="ECO:0000313" key="5">
    <source>
        <dbReference type="Proteomes" id="UP000642094"/>
    </source>
</evidence>
<feature type="compositionally biased region" description="Low complexity" evidence="1">
    <location>
        <begin position="345"/>
        <end position="361"/>
    </location>
</feature>
<dbReference type="InterPro" id="IPR014001">
    <property type="entry name" value="Helicase_ATP-bd"/>
</dbReference>
<proteinExistence type="predicted"/>
<evidence type="ECO:0000259" key="2">
    <source>
        <dbReference type="PROSITE" id="PS51192"/>
    </source>
</evidence>
<organism evidence="4 5">
    <name type="scientific">Pseudanabaena mucicola FACHB-723</name>
    <dbReference type="NCBI Taxonomy" id="2692860"/>
    <lineage>
        <taxon>Bacteria</taxon>
        <taxon>Bacillati</taxon>
        <taxon>Cyanobacteriota</taxon>
        <taxon>Cyanophyceae</taxon>
        <taxon>Pseudanabaenales</taxon>
        <taxon>Pseudanabaenaceae</taxon>
        <taxon>Pseudanabaena</taxon>
    </lineage>
</organism>
<name>A0ABR7ZZ34_9CYAN</name>
<keyword evidence="4" id="KW-0347">Helicase</keyword>
<evidence type="ECO:0000313" key="4">
    <source>
        <dbReference type="EMBL" id="MBD2189127.1"/>
    </source>
</evidence>
<dbReference type="InterPro" id="IPR006935">
    <property type="entry name" value="Helicase/UvrB_N"/>
</dbReference>
<dbReference type="PROSITE" id="PS51192">
    <property type="entry name" value="HELICASE_ATP_BIND_1"/>
    <property type="match status" value="1"/>
</dbReference>
<gene>
    <name evidence="4" type="ORF">H6F41_13365</name>
</gene>
<feature type="domain" description="Helicase ATP-binding" evidence="2">
    <location>
        <begin position="1"/>
        <end position="139"/>
    </location>
</feature>
<dbReference type="Pfam" id="PF04851">
    <property type="entry name" value="ResIII"/>
    <property type="match status" value="1"/>
</dbReference>
<dbReference type="InterPro" id="IPR050742">
    <property type="entry name" value="Helicase_Restrict-Modif_Enz"/>
</dbReference>